<evidence type="ECO:0008006" key="3">
    <source>
        <dbReference type="Google" id="ProtNLM"/>
    </source>
</evidence>
<dbReference type="Gramene" id="TraesCS4B02G020600.1">
    <property type="protein sequence ID" value="TraesCS4B02G020600.1"/>
    <property type="gene ID" value="TraesCS4B02G020600"/>
</dbReference>
<reference evidence="1" key="1">
    <citation type="submission" date="2018-08" db="EMBL/GenBank/DDBJ databases">
        <authorList>
            <person name="Rossello M."/>
        </authorList>
    </citation>
    <scope>NUCLEOTIDE SEQUENCE [LARGE SCALE GENOMIC DNA]</scope>
    <source>
        <strain evidence="1">cv. Chinese Spring</strain>
    </source>
</reference>
<dbReference type="Gramene" id="TraesLAC4B03G02183650.1">
    <property type="protein sequence ID" value="TraesLAC4B03G02183650.1"/>
    <property type="gene ID" value="TraesLAC4B03G02183650"/>
</dbReference>
<accession>A0A3B6IKM5</accession>
<dbReference type="AlphaFoldDB" id="A0A3B6IKM5"/>
<dbReference type="OrthoDB" id="696051at2759"/>
<dbReference type="PANTHER" id="PTHR35163:SF13">
    <property type="entry name" value="NB-ARC DOMAIN-CONTAINING PROTEIN"/>
    <property type="match status" value="1"/>
</dbReference>
<reference evidence="1" key="2">
    <citation type="submission" date="2018-10" db="UniProtKB">
        <authorList>
            <consortium name="EnsemblPlants"/>
        </authorList>
    </citation>
    <scope>IDENTIFICATION</scope>
</reference>
<organism evidence="1">
    <name type="scientific">Triticum aestivum</name>
    <name type="common">Wheat</name>
    <dbReference type="NCBI Taxonomy" id="4565"/>
    <lineage>
        <taxon>Eukaryota</taxon>
        <taxon>Viridiplantae</taxon>
        <taxon>Streptophyta</taxon>
        <taxon>Embryophyta</taxon>
        <taxon>Tracheophyta</taxon>
        <taxon>Spermatophyta</taxon>
        <taxon>Magnoliopsida</taxon>
        <taxon>Liliopsida</taxon>
        <taxon>Poales</taxon>
        <taxon>Poaceae</taxon>
        <taxon>BOP clade</taxon>
        <taxon>Pooideae</taxon>
        <taxon>Triticodae</taxon>
        <taxon>Triticeae</taxon>
        <taxon>Triticinae</taxon>
        <taxon>Triticum</taxon>
    </lineage>
</organism>
<evidence type="ECO:0000313" key="2">
    <source>
        <dbReference type="Proteomes" id="UP000019116"/>
    </source>
</evidence>
<name>A0A3B6IKM5_WHEAT</name>
<dbReference type="Proteomes" id="UP000019116">
    <property type="component" value="Chromosome 4B"/>
</dbReference>
<keyword evidence="2" id="KW-1185">Reference proteome</keyword>
<evidence type="ECO:0000313" key="1">
    <source>
        <dbReference type="EnsemblPlants" id="TraesCS4B02G020600.1"/>
    </source>
</evidence>
<sequence>MPSWPSSNETLNDDDELMSEISSMQMEYFLTPDTVIDPSFCELVTESDRRCILHRQRAGKFVAFEGTDTGRRFIGCATEDGVNCGVLEWVDAPWPIILQRCLTKLWDMYHEQNLGRAQENEAHGTEVAKL</sequence>
<proteinExistence type="predicted"/>
<dbReference type="Gramene" id="TraesCS4B03G0042900.1">
    <property type="protein sequence ID" value="TraesCS4B03G0042900.1.CDS"/>
    <property type="gene ID" value="TraesCS4B03G0042900"/>
</dbReference>
<dbReference type="EnsemblPlants" id="TraesCS4B02G020600.1">
    <property type="protein sequence ID" value="TraesCS4B02G020600.1"/>
    <property type="gene ID" value="TraesCS4B02G020600"/>
</dbReference>
<dbReference type="PANTHER" id="PTHR35163">
    <property type="entry name" value="OS02G0467300 PROTEIN"/>
    <property type="match status" value="1"/>
</dbReference>
<dbReference type="Gramene" id="TraesNOR4B03G02246810.1">
    <property type="protein sequence ID" value="TraesNOR4B03G02246810.1"/>
    <property type="gene ID" value="TraesNOR4B03G02246810"/>
</dbReference>
<protein>
    <recommendedName>
        <fullName evidence="3">Zinc finger GRF-type domain-containing protein</fullName>
    </recommendedName>
</protein>